<evidence type="ECO:0000313" key="2">
    <source>
        <dbReference type="EMBL" id="KAK7259568.1"/>
    </source>
</evidence>
<evidence type="ECO:0000313" key="3">
    <source>
        <dbReference type="Proteomes" id="UP001372338"/>
    </source>
</evidence>
<sequence>MVTCTNRLRPILENQEVTAYRPKTASKPKNNKKRKATEEVDDEQASKEDEIRALNKEAREALRSLSKK</sequence>
<protein>
    <submittedName>
        <fullName evidence="2">Uncharacterized protein</fullName>
    </submittedName>
</protein>
<dbReference type="Proteomes" id="UP001372338">
    <property type="component" value="Unassembled WGS sequence"/>
</dbReference>
<keyword evidence="3" id="KW-1185">Reference proteome</keyword>
<proteinExistence type="predicted"/>
<name>A0AAN9HX87_CROPI</name>
<dbReference type="AlphaFoldDB" id="A0AAN9HX87"/>
<feature type="region of interest" description="Disordered" evidence="1">
    <location>
        <begin position="1"/>
        <end position="50"/>
    </location>
</feature>
<gene>
    <name evidence="2" type="ORF">RIF29_25177</name>
</gene>
<comment type="caution">
    <text evidence="2">The sequence shown here is derived from an EMBL/GenBank/DDBJ whole genome shotgun (WGS) entry which is preliminary data.</text>
</comment>
<reference evidence="2 3" key="1">
    <citation type="submission" date="2024-01" db="EMBL/GenBank/DDBJ databases">
        <title>The genomes of 5 underutilized Papilionoideae crops provide insights into root nodulation and disease resistanc.</title>
        <authorList>
            <person name="Yuan L."/>
        </authorList>
    </citation>
    <scope>NUCLEOTIDE SEQUENCE [LARGE SCALE GENOMIC DNA]</scope>
    <source>
        <strain evidence="2">ZHUSHIDOU_FW_LH</strain>
        <tissue evidence="2">Leaf</tissue>
    </source>
</reference>
<evidence type="ECO:0000256" key="1">
    <source>
        <dbReference type="SAM" id="MobiDB-lite"/>
    </source>
</evidence>
<accession>A0AAN9HX87</accession>
<feature type="compositionally biased region" description="Basic residues" evidence="1">
    <location>
        <begin position="24"/>
        <end position="35"/>
    </location>
</feature>
<organism evidence="2 3">
    <name type="scientific">Crotalaria pallida</name>
    <name type="common">Smooth rattlebox</name>
    <name type="synonym">Crotalaria striata</name>
    <dbReference type="NCBI Taxonomy" id="3830"/>
    <lineage>
        <taxon>Eukaryota</taxon>
        <taxon>Viridiplantae</taxon>
        <taxon>Streptophyta</taxon>
        <taxon>Embryophyta</taxon>
        <taxon>Tracheophyta</taxon>
        <taxon>Spermatophyta</taxon>
        <taxon>Magnoliopsida</taxon>
        <taxon>eudicotyledons</taxon>
        <taxon>Gunneridae</taxon>
        <taxon>Pentapetalae</taxon>
        <taxon>rosids</taxon>
        <taxon>fabids</taxon>
        <taxon>Fabales</taxon>
        <taxon>Fabaceae</taxon>
        <taxon>Papilionoideae</taxon>
        <taxon>50 kb inversion clade</taxon>
        <taxon>genistoids sensu lato</taxon>
        <taxon>core genistoids</taxon>
        <taxon>Crotalarieae</taxon>
        <taxon>Crotalaria</taxon>
    </lineage>
</organism>
<dbReference type="EMBL" id="JAYWIO010000005">
    <property type="protein sequence ID" value="KAK7259568.1"/>
    <property type="molecule type" value="Genomic_DNA"/>
</dbReference>